<dbReference type="Pfam" id="PF08751">
    <property type="entry name" value="TrwC"/>
    <property type="match status" value="2"/>
</dbReference>
<feature type="region of interest" description="Disordered" evidence="1">
    <location>
        <begin position="1512"/>
        <end position="1561"/>
    </location>
</feature>
<feature type="compositionally biased region" description="Basic and acidic residues" evidence="1">
    <location>
        <begin position="982"/>
        <end position="1003"/>
    </location>
</feature>
<dbReference type="InterPro" id="IPR027417">
    <property type="entry name" value="P-loop_NTPase"/>
</dbReference>
<feature type="domain" description="TrwC relaxase" evidence="2">
    <location>
        <begin position="198"/>
        <end position="399"/>
    </location>
</feature>
<dbReference type="Gene3D" id="3.40.50.300">
    <property type="entry name" value="P-loop containing nucleotide triphosphate hydrolases"/>
    <property type="match status" value="1"/>
</dbReference>
<feature type="compositionally biased region" description="Basic and acidic residues" evidence="1">
    <location>
        <begin position="1354"/>
        <end position="1368"/>
    </location>
</feature>
<feature type="region of interest" description="Disordered" evidence="1">
    <location>
        <begin position="977"/>
        <end position="1003"/>
    </location>
</feature>
<protein>
    <submittedName>
        <fullName evidence="3">TrwC relaxase</fullName>
    </submittedName>
</protein>
<proteinExistence type="predicted"/>
<dbReference type="HOGENOM" id="CLU_001748_1_2_11"/>
<reference evidence="3 4" key="2">
    <citation type="journal article" date="2010" name="Stand. Genomic Sci.">
        <title>Complete genome sequence of Kribbella flavida type strain (IFO 14399).</title>
        <authorList>
            <person name="Pukall R."/>
            <person name="Lapidus A."/>
            <person name="Glavina Del Rio T."/>
            <person name="Copeland A."/>
            <person name="Tice H."/>
            <person name="Cheng J.-F."/>
            <person name="Lucas S."/>
            <person name="Chen F."/>
            <person name="Nolan M."/>
            <person name="LaButti K."/>
            <person name="Pati A."/>
            <person name="Ivanova N."/>
            <person name="Mavrommatis K."/>
            <person name="Mikhailova N."/>
            <person name="Pitluck S."/>
            <person name="Bruce D."/>
            <person name="Goodwin L."/>
            <person name="Land M."/>
            <person name="Hauser L."/>
            <person name="Chang Y.-J."/>
            <person name="Jeffries C.D."/>
            <person name="Chen A."/>
            <person name="Palaniappan K."/>
            <person name="Chain P."/>
            <person name="Rohde M."/>
            <person name="Goeker M."/>
            <person name="Bristow J."/>
            <person name="Eisen J.A."/>
            <person name="Markowitz V."/>
            <person name="Hugenholtz P."/>
            <person name="Kyrpides N.C."/>
            <person name="Klenk H.-P."/>
            <person name="Brettin T."/>
        </authorList>
    </citation>
    <scope>NUCLEOTIDE SEQUENCE [LARGE SCALE GENOMIC DNA]</scope>
    <source>
        <strain evidence="4">DSM 17836 / JCM 10339 / NBRC 14399</strain>
    </source>
</reference>
<evidence type="ECO:0000313" key="4">
    <source>
        <dbReference type="Proteomes" id="UP000007967"/>
    </source>
</evidence>
<evidence type="ECO:0000313" key="3">
    <source>
        <dbReference type="EMBL" id="ADB31269.1"/>
    </source>
</evidence>
<feature type="compositionally biased region" description="Basic and acidic residues" evidence="1">
    <location>
        <begin position="1524"/>
        <end position="1555"/>
    </location>
</feature>
<evidence type="ECO:0000259" key="2">
    <source>
        <dbReference type="Pfam" id="PF08751"/>
    </source>
</evidence>
<organism evidence="3 4">
    <name type="scientific">Kribbella flavida (strain DSM 17836 / JCM 10339 / NBRC 14399)</name>
    <dbReference type="NCBI Taxonomy" id="479435"/>
    <lineage>
        <taxon>Bacteria</taxon>
        <taxon>Bacillati</taxon>
        <taxon>Actinomycetota</taxon>
        <taxon>Actinomycetes</taxon>
        <taxon>Propionibacteriales</taxon>
        <taxon>Kribbellaceae</taxon>
        <taxon>Kribbella</taxon>
    </lineage>
</organism>
<gene>
    <name evidence="3" type="ordered locus">Kfla_2190</name>
</gene>
<dbReference type="EMBL" id="CP001736">
    <property type="protein sequence ID" value="ADB31269.1"/>
    <property type="molecule type" value="Genomic_DNA"/>
</dbReference>
<name>D2PTF6_KRIFD</name>
<dbReference type="NCBIfam" id="NF041492">
    <property type="entry name" value="MobF"/>
    <property type="match status" value="1"/>
</dbReference>
<keyword evidence="4" id="KW-1185">Reference proteome</keyword>
<dbReference type="KEGG" id="kfl:Kfla_2190"/>
<dbReference type="SUPFAM" id="SSF55464">
    <property type="entry name" value="Origin of replication-binding domain, RBD-like"/>
    <property type="match status" value="2"/>
</dbReference>
<feature type="domain" description="TrwC relaxase" evidence="2">
    <location>
        <begin position="8"/>
        <end position="172"/>
    </location>
</feature>
<dbReference type="STRING" id="479435.Kfla_2190"/>
<sequence length="1561" mass="168901">MVMSVVSGHSADYLTGAVATGRENYYTGATAAGEPPGRWYGRGAEALGLAGEVDTQDMTALYERFIDPRDEHFRDPAKWDEAQTLGHTGRAYKTQQQLYQAALAREPGADAERRTELMVQAGQKAQQNVTFHDATFSVQKSVTVLHTAFEAQEVQARGAVQAARGALAEAHRTGDVAAVHRFEQAVHRAETEAATWTEHREAVEEAIWAGNRAALDYLADKAGYVRVGHHGGASGRWADAHEWTVASFFQHDSREHDPQLHVHNAILNRVQGADGKWRTLDSKAMYKYQSAAGSVGERVLEQHLTRTLGVQFKLRDDGEAREIVGIDQDVMDLFSTRRRAITKKTAALVDEFRERFERAPNGLELDRLQQQATLATRKAKSPTGETVAERLERWDAELRAEVSGGLRRVADQVLATRQAQPAVQDFDADAVLEQALARVQETQAEWRAGDLTRAISLALPDELGAMEPGELIELLDGLTAKGLERAVALDAERPGTSQLPEQLRLANGESSYRAPGRATFATPGHLNAERALARAGYAHGAPVMTAQHAKHFVRQLADRGLELGGDQAAAVQNILCSGAKVEALIGPAGTGKSRVVGALAKAWEDPALWHGQQRRVVGLAASQVATEVLAADGVTARNITRWLQTQASIAAGTASGEYKAWALSAGDLVVVDESGMANTKDLASIQRLCDQAEAKLLLVGDQRQLAAVGAGGGMGLVTGQALTHELTQTHRFAADWEGPASLRLRTGDQTVLGEYHRHGRIIDGGHVERAETLAGDAWLADRLNGQHSLLIVDTNEQAARVAAQLRNRLVNLGLVDDKHRVQLGLQGTYAGRGDLIQARKNDWSVARLSGNRRAAINRGEYEVLQVLPDGSLRVAPLQHGTRDRVPDETMTLPARYVAEHVALGYAATVNSAQGLSVDTAHAVASSATSLNALYVEASRGRHANTIYVVTRSAAADAETGETAASLHRTPVAVLASIMDSDDERRQRSATEAREESATEAARHRTPAELLADGITLATASRAADWLDEATAAGLLTDAQRTALASEAGAATLTSLLRRVELAGQDPRPVLIDAIERRGLDDAKQLSNVIHARITKNVPLDPNGTTYSERLPHTGDPQWDTYLRELATQADATARDLAFDLAEQSPAWLTDWIGNCPDHSDPDQREAWIARAAAVAGYRDLAGYDTDTDAIGPAPAAGQTETYAAWRAAWDALGRPADQRAEAEMTTGQLRVRVAAYQREQTWAPPYVREELSGTAQAAERARTEATLRDAEAAASSDPQLRDKLAAEAAEARALAQAHDARAAELQAIEAARGEWLAHTAATRAAAGRAARELDARDVTAADERTTAAEWLAAERDARRAEDPHRAITDEQDFTDIAAEREHDLRTARASDELAEAEPVHDQLTAPGEGAEYIDVADVPDADLVDQHDPVDDTVSQDDTDHQTSDEQTADEAAVDRDDTSTMHNELAPADVRVIASDEDRVLESATARVPSADEIAEGIRRAQRALIELRQREQADSAVEAAEDAAREEELARWHADDTHHSDSRTTTTSRDEHNSLSLDD</sequence>
<dbReference type="eggNOG" id="COG0507">
    <property type="taxonomic scope" value="Bacteria"/>
</dbReference>
<accession>D2PTF6</accession>
<feature type="region of interest" description="Disordered" evidence="1">
    <location>
        <begin position="1423"/>
        <end position="1469"/>
    </location>
</feature>
<dbReference type="Pfam" id="PF13604">
    <property type="entry name" value="AAA_30"/>
    <property type="match status" value="1"/>
</dbReference>
<dbReference type="Proteomes" id="UP000007967">
    <property type="component" value="Chromosome"/>
</dbReference>
<dbReference type="InterPro" id="IPR014862">
    <property type="entry name" value="TrwC"/>
</dbReference>
<dbReference type="SUPFAM" id="SSF52540">
    <property type="entry name" value="P-loop containing nucleoside triphosphate hydrolases"/>
    <property type="match status" value="2"/>
</dbReference>
<reference evidence="4" key="1">
    <citation type="submission" date="2009-09" db="EMBL/GenBank/DDBJ databases">
        <title>The complete genome of Kribbella flavida DSM 17836.</title>
        <authorList>
            <consortium name="US DOE Joint Genome Institute (JGI-PGF)"/>
            <person name="Lucas S."/>
            <person name="Copeland A."/>
            <person name="Lapidus A."/>
            <person name="Glavina del Rio T."/>
            <person name="Dalin E."/>
            <person name="Tice H."/>
            <person name="Bruce D."/>
            <person name="Goodwin L."/>
            <person name="Pitluck S."/>
            <person name="Kyrpides N."/>
            <person name="Mavromatis K."/>
            <person name="Ivanova N."/>
            <person name="Saunders E."/>
            <person name="Brettin T."/>
            <person name="Detter J.C."/>
            <person name="Han C."/>
            <person name="Larimer F."/>
            <person name="Land M."/>
            <person name="Hauser L."/>
            <person name="Markowitz V."/>
            <person name="Cheng J.-F."/>
            <person name="Hugenholtz P."/>
            <person name="Woyke T."/>
            <person name="Wu D."/>
            <person name="Pukall R."/>
            <person name="Klenk H.-P."/>
            <person name="Eisen J.A."/>
        </authorList>
    </citation>
    <scope>NUCLEOTIDE SEQUENCE [LARGE SCALE GENOMIC DNA]</scope>
    <source>
        <strain evidence="4">DSM 17836 / JCM 10339 / NBRC 14399</strain>
    </source>
</reference>
<feature type="region of interest" description="Disordered" evidence="1">
    <location>
        <begin position="1354"/>
        <end position="1375"/>
    </location>
</feature>
<evidence type="ECO:0000256" key="1">
    <source>
        <dbReference type="SAM" id="MobiDB-lite"/>
    </source>
</evidence>